<dbReference type="InterPro" id="IPR038740">
    <property type="entry name" value="BioF2-like_GNAT_dom"/>
</dbReference>
<dbReference type="InterPro" id="IPR050644">
    <property type="entry name" value="PG_Glycine_Bridge_Synth"/>
</dbReference>
<protein>
    <recommendedName>
        <fullName evidence="1">BioF2-like acetyltransferase domain-containing protein</fullName>
    </recommendedName>
</protein>
<dbReference type="PANTHER" id="PTHR36174">
    <property type="entry name" value="LIPID II:GLYCINE GLYCYLTRANSFERASE"/>
    <property type="match status" value="1"/>
</dbReference>
<reference evidence="2 3" key="1">
    <citation type="submission" date="2018-03" db="EMBL/GenBank/DDBJ databases">
        <title>Aquarubrobacter algicola gen. nov., sp. nov., a novel actinobacterium isolated from shallow eutrophic lake during the end of cyanobacterial harmful algal blooms.</title>
        <authorList>
            <person name="Chun S.J."/>
        </authorList>
    </citation>
    <scope>NUCLEOTIDE SEQUENCE [LARGE SCALE GENOMIC DNA]</scope>
    <source>
        <strain evidence="2 3">Seoho-28</strain>
    </source>
</reference>
<dbReference type="Pfam" id="PF13480">
    <property type="entry name" value="Acetyltransf_6"/>
    <property type="match status" value="1"/>
</dbReference>
<dbReference type="AlphaFoldDB" id="A0A2T4UC45"/>
<dbReference type="InterPro" id="IPR016181">
    <property type="entry name" value="Acyl_CoA_acyltransferase"/>
</dbReference>
<evidence type="ECO:0000259" key="1">
    <source>
        <dbReference type="Pfam" id="PF13480"/>
    </source>
</evidence>
<dbReference type="OrthoDB" id="9785911at2"/>
<keyword evidence="3" id="KW-1185">Reference proteome</keyword>
<evidence type="ECO:0000313" key="2">
    <source>
        <dbReference type="EMBL" id="PTL54808.1"/>
    </source>
</evidence>
<gene>
    <name evidence="2" type="ORF">C7Y72_19665</name>
</gene>
<dbReference type="Proteomes" id="UP000240739">
    <property type="component" value="Unassembled WGS sequence"/>
</dbReference>
<dbReference type="PANTHER" id="PTHR36174:SF1">
    <property type="entry name" value="LIPID II:GLYCINE GLYCYLTRANSFERASE"/>
    <property type="match status" value="1"/>
</dbReference>
<dbReference type="Gene3D" id="3.40.630.30">
    <property type="match status" value="1"/>
</dbReference>
<dbReference type="RefSeq" id="WP_107570908.1">
    <property type="nucleotide sequence ID" value="NZ_PYYB01000004.1"/>
</dbReference>
<feature type="domain" description="BioF2-like acetyltransferase" evidence="1">
    <location>
        <begin position="149"/>
        <end position="288"/>
    </location>
</feature>
<accession>A0A2T4UC45</accession>
<dbReference type="EMBL" id="PYYB01000004">
    <property type="protein sequence ID" value="PTL54808.1"/>
    <property type="molecule type" value="Genomic_DNA"/>
</dbReference>
<sequence length="326" mass="34575">MSAVEVDRATWDAALAAHPAATAFHRHDVLELAAAALGGRFAALALPDTDPPVLLPVLERRRGPVSTVGWVPFPYLGPLAADGDLPRALRALLTAARRRRAVLVQCAVRDPGAATAPALRAAGFTLHDDRTLEVPVAGRDAAACWGALRGNGRRDVRAARDAGLTVRAATREDVCTHLPAMLDALHARGGETGWPARRTTALAWERLAASPLARLTTAVAADGTPVAVTIALHHGTRTHLWLGAAHRRDGIDPHALLYWDAIEDAAARGLDAVDLVGAPTPGIVAYKRKFGAVERPVLVGRRQRLPGYGRLQRGHARLTARRAAVA</sequence>
<name>A0A2T4UC45_9ACTN</name>
<proteinExistence type="predicted"/>
<organism evidence="2 3">
    <name type="scientific">Paraconexibacter algicola</name>
    <dbReference type="NCBI Taxonomy" id="2133960"/>
    <lineage>
        <taxon>Bacteria</taxon>
        <taxon>Bacillati</taxon>
        <taxon>Actinomycetota</taxon>
        <taxon>Thermoleophilia</taxon>
        <taxon>Solirubrobacterales</taxon>
        <taxon>Paraconexibacteraceae</taxon>
        <taxon>Paraconexibacter</taxon>
    </lineage>
</organism>
<evidence type="ECO:0000313" key="3">
    <source>
        <dbReference type="Proteomes" id="UP000240739"/>
    </source>
</evidence>
<comment type="caution">
    <text evidence="2">The sequence shown here is derived from an EMBL/GenBank/DDBJ whole genome shotgun (WGS) entry which is preliminary data.</text>
</comment>
<dbReference type="SUPFAM" id="SSF55729">
    <property type="entry name" value="Acyl-CoA N-acyltransferases (Nat)"/>
    <property type="match status" value="1"/>
</dbReference>